<dbReference type="AlphaFoldDB" id="A0A9D2NGP6"/>
<evidence type="ECO:0000313" key="2">
    <source>
        <dbReference type="Proteomes" id="UP000823891"/>
    </source>
</evidence>
<name>A0A9D2NGP6_9FIRM</name>
<sequence length="81" mass="9237">MKKQEAMHQEKPEDKKLNMEELSDDELDNVAGGFKAIHPPANGKAKCPYCGQMVDCIRTELSWGSVHYICLRCNKPWNSNK</sequence>
<organism evidence="1 2">
    <name type="scientific">Candidatus Eisenbergiella merdavium</name>
    <dbReference type="NCBI Taxonomy" id="2838551"/>
    <lineage>
        <taxon>Bacteria</taxon>
        <taxon>Bacillati</taxon>
        <taxon>Bacillota</taxon>
        <taxon>Clostridia</taxon>
        <taxon>Lachnospirales</taxon>
        <taxon>Lachnospiraceae</taxon>
        <taxon>Eisenbergiella</taxon>
    </lineage>
</organism>
<protein>
    <submittedName>
        <fullName evidence="1">Uncharacterized protein</fullName>
    </submittedName>
</protein>
<evidence type="ECO:0000313" key="1">
    <source>
        <dbReference type="EMBL" id="HJC23901.1"/>
    </source>
</evidence>
<gene>
    <name evidence="1" type="ORF">H9761_09370</name>
</gene>
<comment type="caution">
    <text evidence="1">The sequence shown here is derived from an EMBL/GenBank/DDBJ whole genome shotgun (WGS) entry which is preliminary data.</text>
</comment>
<reference evidence="1" key="1">
    <citation type="journal article" date="2021" name="PeerJ">
        <title>Extensive microbial diversity within the chicken gut microbiome revealed by metagenomics and culture.</title>
        <authorList>
            <person name="Gilroy R."/>
            <person name="Ravi A."/>
            <person name="Getino M."/>
            <person name="Pursley I."/>
            <person name="Horton D.L."/>
            <person name="Alikhan N.F."/>
            <person name="Baker D."/>
            <person name="Gharbi K."/>
            <person name="Hall N."/>
            <person name="Watson M."/>
            <person name="Adriaenssens E.M."/>
            <person name="Foster-Nyarko E."/>
            <person name="Jarju S."/>
            <person name="Secka A."/>
            <person name="Antonio M."/>
            <person name="Oren A."/>
            <person name="Chaudhuri R.R."/>
            <person name="La Ragione R."/>
            <person name="Hildebrand F."/>
            <person name="Pallen M.J."/>
        </authorList>
    </citation>
    <scope>NUCLEOTIDE SEQUENCE</scope>
    <source>
        <strain evidence="1">USAMLcec2-132</strain>
    </source>
</reference>
<accession>A0A9D2NGP6</accession>
<reference evidence="1" key="2">
    <citation type="submission" date="2021-04" db="EMBL/GenBank/DDBJ databases">
        <authorList>
            <person name="Gilroy R."/>
        </authorList>
    </citation>
    <scope>NUCLEOTIDE SEQUENCE</scope>
    <source>
        <strain evidence="1">USAMLcec2-132</strain>
    </source>
</reference>
<dbReference type="EMBL" id="DWWS01000032">
    <property type="protein sequence ID" value="HJC23901.1"/>
    <property type="molecule type" value="Genomic_DNA"/>
</dbReference>
<dbReference type="Proteomes" id="UP000823891">
    <property type="component" value="Unassembled WGS sequence"/>
</dbReference>
<proteinExistence type="predicted"/>